<feature type="domain" description="Aminoglycoside phosphotransferase" evidence="8">
    <location>
        <begin position="221"/>
        <end position="266"/>
    </location>
</feature>
<protein>
    <recommendedName>
        <fullName evidence="3">S-methyl-5-thioribose kinase</fullName>
        <ecNumber evidence="3">2.7.1.100</ecNumber>
    </recommendedName>
</protein>
<keyword evidence="6 9" id="KW-0418">Kinase</keyword>
<evidence type="ECO:0000259" key="8">
    <source>
        <dbReference type="Pfam" id="PF01636"/>
    </source>
</evidence>
<evidence type="ECO:0000256" key="4">
    <source>
        <dbReference type="ARBA" id="ARBA00022679"/>
    </source>
</evidence>
<evidence type="ECO:0000313" key="10">
    <source>
        <dbReference type="Proteomes" id="UP001078443"/>
    </source>
</evidence>
<comment type="caution">
    <text evidence="9">The sequence shown here is derived from an EMBL/GenBank/DDBJ whole genome shotgun (WGS) entry which is preliminary data.</text>
</comment>
<dbReference type="Proteomes" id="UP001078443">
    <property type="component" value="Unassembled WGS sequence"/>
</dbReference>
<comment type="similarity">
    <text evidence="1">Belongs to the methylthioribose kinase family.</text>
</comment>
<evidence type="ECO:0000313" key="9">
    <source>
        <dbReference type="EMBL" id="MCY6485877.1"/>
    </source>
</evidence>
<keyword evidence="5" id="KW-0547">Nucleotide-binding</keyword>
<dbReference type="EC" id="2.7.1.100" evidence="3"/>
<dbReference type="Gene3D" id="3.90.1200.10">
    <property type="match status" value="1"/>
</dbReference>
<dbReference type="EMBL" id="JAPQER010000014">
    <property type="protein sequence ID" value="MCY6485877.1"/>
    <property type="molecule type" value="Genomic_DNA"/>
</dbReference>
<keyword evidence="4 9" id="KW-0808">Transferase</keyword>
<evidence type="ECO:0000256" key="1">
    <source>
        <dbReference type="ARBA" id="ARBA00010165"/>
    </source>
</evidence>
<name>A0ABT4D414_9CLOT</name>
<dbReference type="NCBIfam" id="TIGR01767">
    <property type="entry name" value="MTRK"/>
    <property type="match status" value="1"/>
</dbReference>
<dbReference type="SUPFAM" id="SSF56112">
    <property type="entry name" value="Protein kinase-like (PK-like)"/>
    <property type="match status" value="1"/>
</dbReference>
<gene>
    <name evidence="9" type="primary">mtnK</name>
    <name evidence="9" type="ORF">OW763_16320</name>
</gene>
<evidence type="ECO:0000256" key="3">
    <source>
        <dbReference type="ARBA" id="ARBA00012128"/>
    </source>
</evidence>
<evidence type="ECO:0000256" key="2">
    <source>
        <dbReference type="ARBA" id="ARBA00011738"/>
    </source>
</evidence>
<keyword evidence="7" id="KW-0067">ATP-binding</keyword>
<evidence type="ECO:0000256" key="5">
    <source>
        <dbReference type="ARBA" id="ARBA00022741"/>
    </source>
</evidence>
<dbReference type="PIRSF" id="PIRSF031134">
    <property type="entry name" value="MTRK"/>
    <property type="match status" value="1"/>
</dbReference>
<comment type="subunit">
    <text evidence="2">Homodimer.</text>
</comment>
<dbReference type="Gene3D" id="3.30.200.20">
    <property type="entry name" value="Phosphorylase Kinase, domain 1"/>
    <property type="match status" value="1"/>
</dbReference>
<reference evidence="9" key="1">
    <citation type="submission" date="2022-12" db="EMBL/GenBank/DDBJ databases">
        <authorList>
            <person name="Wang J."/>
        </authorList>
    </citation>
    <scope>NUCLEOTIDE SEQUENCE</scope>
    <source>
        <strain evidence="9">HY-45-18</strain>
    </source>
</reference>
<dbReference type="PANTHER" id="PTHR34273:SF2">
    <property type="entry name" value="METHYLTHIORIBOSE KINASE"/>
    <property type="match status" value="1"/>
</dbReference>
<dbReference type="InterPro" id="IPR002575">
    <property type="entry name" value="Aminoglycoside_PTrfase"/>
</dbReference>
<dbReference type="InterPro" id="IPR011009">
    <property type="entry name" value="Kinase-like_dom_sf"/>
</dbReference>
<dbReference type="InterPro" id="IPR009212">
    <property type="entry name" value="Methylthioribose_kinase"/>
</dbReference>
<accession>A0ABT4D414</accession>
<evidence type="ECO:0000256" key="7">
    <source>
        <dbReference type="ARBA" id="ARBA00022840"/>
    </source>
</evidence>
<proteinExistence type="inferred from homology"/>
<dbReference type="GO" id="GO:0046522">
    <property type="term" value="F:S-methyl-5-thioribose kinase activity"/>
    <property type="evidence" value="ECO:0007669"/>
    <property type="project" value="UniProtKB-EC"/>
</dbReference>
<keyword evidence="10" id="KW-1185">Reference proteome</keyword>
<sequence>MGNYYELSCESVVKYVNEKLDFFSEDAVYECNEIGDGNLNLVFRVKDTKNNKSIIVKQALSYVRAAGEDWPLDIGRGVIETKILQIEYKLSEGLVPKVYCFDDDMFCIIMEDLLDYIIMRYGLLGFETYPNFAEQISDFLVKTLLLTSDVVMDHKDKKKRVKEFINPELCEITEDLVYTEPFNIGARNDMEEFLVDFHKKELVDDKELKLEVAKLKFDFMNNAQALLHGDLHTGSIFTNKENTKVIDPEFAFYGPMAYDIGALIANIIMNYISTKAILEEGSKKEKHLNYLLKITRDVVNLFREKSLKIWDEVVTDKMAKTPGFKEWYIDDVLINTAGVVGCEMIRRTVGFAHVKDLDSIPNDILREKAKKNNILLAKEFIKGRKNIISGEDYIQLIKKFI</sequence>
<dbReference type="PANTHER" id="PTHR34273">
    <property type="entry name" value="METHYLTHIORIBOSE KINASE"/>
    <property type="match status" value="1"/>
</dbReference>
<dbReference type="RefSeq" id="WP_268042611.1">
    <property type="nucleotide sequence ID" value="NZ_JAPQER010000014.1"/>
</dbReference>
<dbReference type="Pfam" id="PF01636">
    <property type="entry name" value="APH"/>
    <property type="match status" value="1"/>
</dbReference>
<organism evidence="9 10">
    <name type="scientific">Clostridium aestuarii</name>
    <dbReference type="NCBI Taxonomy" id="338193"/>
    <lineage>
        <taxon>Bacteria</taxon>
        <taxon>Bacillati</taxon>
        <taxon>Bacillota</taxon>
        <taxon>Clostridia</taxon>
        <taxon>Eubacteriales</taxon>
        <taxon>Clostridiaceae</taxon>
        <taxon>Clostridium</taxon>
    </lineage>
</organism>
<evidence type="ECO:0000256" key="6">
    <source>
        <dbReference type="ARBA" id="ARBA00022777"/>
    </source>
</evidence>